<dbReference type="RefSeq" id="WP_153469769.1">
    <property type="nucleotide sequence ID" value="NZ_QYAZ01000001.1"/>
</dbReference>
<comment type="caution">
    <text evidence="1">The sequence shown here is derived from an EMBL/GenBank/DDBJ whole genome shotgun (WGS) entry which is preliminary data.</text>
</comment>
<dbReference type="EMBL" id="QYAZ01000001">
    <property type="protein sequence ID" value="KAB8124125.1"/>
    <property type="molecule type" value="Genomic_DNA"/>
</dbReference>
<dbReference type="SUPFAM" id="SSF53254">
    <property type="entry name" value="Phosphoglycerate mutase-like"/>
    <property type="match status" value="1"/>
</dbReference>
<dbReference type="InterPro" id="IPR029033">
    <property type="entry name" value="His_PPase_superfam"/>
</dbReference>
<gene>
    <name evidence="1" type="ORF">D3W54_07815</name>
</gene>
<dbReference type="Pfam" id="PF00300">
    <property type="entry name" value="His_Phos_1"/>
    <property type="match status" value="1"/>
</dbReference>
<dbReference type="Gene3D" id="3.40.50.1240">
    <property type="entry name" value="Phosphoglycerate mutase-like"/>
    <property type="match status" value="1"/>
</dbReference>
<evidence type="ECO:0000313" key="1">
    <source>
        <dbReference type="EMBL" id="KAB8124125.1"/>
    </source>
</evidence>
<proteinExistence type="predicted"/>
<accession>A0ABQ6VVB5</accession>
<name>A0ABQ6VVB5_9PROT</name>
<sequence length="178" mass="18981">MNQILTCLALPVPDSLRRGHFPSPHDGPPHLPPAIRRAMSEAQLVFVPPVLVLTCPSPVVRPDTGVNGMDMGTWGGMALKDLPPAELARWVADPDFAPPGGQNRAAHLAHMQAWLAALPVSPTRLCVLADTTVIRAIVVAALGGNGTMLSRLDIAPLSHTRLTRHARWRVAVVGAPLH</sequence>
<dbReference type="Proteomes" id="UP000427842">
    <property type="component" value="Unassembled WGS sequence"/>
</dbReference>
<organism evidence="1 2">
    <name type="scientific">Komagataeibacter medellinensis</name>
    <dbReference type="NCBI Taxonomy" id="1177712"/>
    <lineage>
        <taxon>Bacteria</taxon>
        <taxon>Pseudomonadati</taxon>
        <taxon>Pseudomonadota</taxon>
        <taxon>Alphaproteobacteria</taxon>
        <taxon>Acetobacterales</taxon>
        <taxon>Acetobacteraceae</taxon>
        <taxon>Komagataeibacter</taxon>
    </lineage>
</organism>
<dbReference type="InterPro" id="IPR013078">
    <property type="entry name" value="His_Pase_superF_clade-1"/>
</dbReference>
<evidence type="ECO:0000313" key="2">
    <source>
        <dbReference type="Proteomes" id="UP000427842"/>
    </source>
</evidence>
<keyword evidence="2" id="KW-1185">Reference proteome</keyword>
<reference evidence="1 2" key="1">
    <citation type="submission" date="2018-09" db="EMBL/GenBank/DDBJ databases">
        <title>Genome sequence and characterization of the bcs clusters for the production of nanocellulose from the low pH resistant strain Komagataeibacter medellinensis ID13488.</title>
        <authorList>
            <person name="Hernandez-Arriaga A.M."/>
            <person name="Del Cerro C."/>
            <person name="Urbina L."/>
            <person name="Eceiza A."/>
            <person name="Retegi A."/>
            <person name="Prieto M.A."/>
        </authorList>
    </citation>
    <scope>NUCLEOTIDE SEQUENCE [LARGE SCALE GENOMIC DNA]</scope>
    <source>
        <strain evidence="1 2">ID13488</strain>
    </source>
</reference>
<protein>
    <submittedName>
        <fullName evidence="1">Histidine phosphatase family protein</fullName>
    </submittedName>
</protein>